<proteinExistence type="predicted"/>
<accession>A0ACB5SDG3</accession>
<evidence type="ECO:0000313" key="1">
    <source>
        <dbReference type="EMBL" id="GME35667.1"/>
    </source>
</evidence>
<keyword evidence="2" id="KW-1185">Reference proteome</keyword>
<reference evidence="1" key="1">
    <citation type="submission" date="2024-09" db="EMBL/GenBank/DDBJ databases">
        <title>Draft Genome Sequences of Neofusicoccum parvum.</title>
        <authorList>
            <person name="Ashida A."/>
            <person name="Camagna M."/>
            <person name="Tanaka A."/>
            <person name="Takemoto D."/>
        </authorList>
    </citation>
    <scope>NUCLEOTIDE SEQUENCE</scope>
    <source>
        <strain evidence="1">PPO83</strain>
    </source>
</reference>
<evidence type="ECO:0000313" key="2">
    <source>
        <dbReference type="Proteomes" id="UP001165186"/>
    </source>
</evidence>
<dbReference type="EMBL" id="BSXG01000072">
    <property type="protein sequence ID" value="GME35667.1"/>
    <property type="molecule type" value="Genomic_DNA"/>
</dbReference>
<gene>
    <name evidence="1" type="primary">g295</name>
    <name evidence="1" type="ORF">NpPPO83_00000295</name>
</gene>
<name>A0ACB5SDG3_9PEZI</name>
<sequence length="475" mass="52891">MCASDEARQRVIAIMEGSLASEPQTAAAKRMYNARAQKYDDSHHPSFARDFVAQLPLFPGARVLDLACGTGLVTFLAAEAVGPTGSVTGVDVSDGMLALARQKLQAGAAPTRLNSATDLLIDEEPAEPDRWKHVRLFEHSVTDLDSLEEVAKEKGTYDFITMASALVLLPDPEIAIRSWLPYLKPGGIFAVDVPHPQNLISGIVLERVGRRMGVPVPYHRSWVLDENSLPDMLKYGFGMEVLETKPFLQVGYGERMLPTDNAEMERQFNSMISSEAGKAFGQNRGPKWEEARILFYEEWLLEAERSGVPADGVKEVDSVWLTIAKKPPISGSCRCGEVAYTAARQPKTSSICHCRTCQKLAGTGHMACLCFSVSDITWLEDSEKLLKQIKFSNMAIRTFCSRCGTPVYMRYREEPDGELKQDTWLLLATVDEGLPSDFKIQMRIFLDEKPAWEVIPDDGAERWKLDQHGEAWEAK</sequence>
<organism evidence="1 2">
    <name type="scientific">Neofusicoccum parvum</name>
    <dbReference type="NCBI Taxonomy" id="310453"/>
    <lineage>
        <taxon>Eukaryota</taxon>
        <taxon>Fungi</taxon>
        <taxon>Dikarya</taxon>
        <taxon>Ascomycota</taxon>
        <taxon>Pezizomycotina</taxon>
        <taxon>Dothideomycetes</taxon>
        <taxon>Dothideomycetes incertae sedis</taxon>
        <taxon>Botryosphaeriales</taxon>
        <taxon>Botryosphaeriaceae</taxon>
        <taxon>Neofusicoccum</taxon>
    </lineage>
</organism>
<protein>
    <submittedName>
        <fullName evidence="1">Glutathione-dependent formaldehyde-activating family GFA</fullName>
    </submittedName>
</protein>
<comment type="caution">
    <text evidence="1">The sequence shown here is derived from an EMBL/GenBank/DDBJ whole genome shotgun (WGS) entry which is preliminary data.</text>
</comment>
<dbReference type="Proteomes" id="UP001165186">
    <property type="component" value="Unassembled WGS sequence"/>
</dbReference>